<dbReference type="InterPro" id="IPR007822">
    <property type="entry name" value="LANC-like"/>
</dbReference>
<evidence type="ECO:0000313" key="3">
    <source>
        <dbReference type="EMBL" id="MFC1401197.1"/>
    </source>
</evidence>
<comment type="caution">
    <text evidence="3">The sequence shown here is derived from an EMBL/GenBank/DDBJ whole genome shotgun (WGS) entry which is preliminary data.</text>
</comment>
<dbReference type="RefSeq" id="WP_037595956.1">
    <property type="nucleotide sequence ID" value="NZ_JBHEZZ010000003.1"/>
</dbReference>
<sequence>MLDALAESLADQEYYAPLATMADPGPRFAPSRPEPRWLRVEQDIWTVWSEPDSRRPEQGWKIHVSARLDRAQQVLDRVAEVCFAQRVPFKHIAARTFFLILHHKHAHRAQAGKFCAIYPPDTETARRLLGLLSEALRDEDGPYILSDRRFGDSRTVHYRYGAFGARSRLLPDGTRQGLVRDGAGRDVADERRPYFVLPDGITDPFVAEQLAAHSGAILIRDYEVLAALQPSNAGGTYQARDTRTGRRVFIKEARAHNGLTWDGKSAQQRLRHEYEVLTALHAAAPGVCPEPLDHFTEWEHDFLVTEFVEGDPLRTWLSRISPLMRSGRSAADYPAFFGLCRGVLDGLDRTLDQLHALGYRFGDISLGNVLITPSGDARLVDFEAATALDGPPVAMGTRGFSPPTALLRDSDDPFLTDRYGMAALALACFAPFHDVAEQAPAALTLLRHELGTAAAPPPEDLWTRATAFHRGAARADGTASSAPPSPAEVDADPLGCLGRLADQVAEGLLATADTGRKDRVFPPPPEAFGANTVCVAYGTAGVVHALHRAGVPIPDEIEKRLRHDALTRRDELPPGLDTGTAGIARVLAALGRLDEAVDLAGHADGHPLTASCTTLAGGRAGVGLTWLALHRHTRDSRHLERAAAAGDAILATADLVPTLGADDARGLFHGRSGLALFLHHLGGETGDDRYRAAGLRLLHQELDRAIAMDDGTLSFADNAVIRRAMPYLAIGAAGVGTALTRYAATGQDERIAAALPLVTAGASVATWTREAGLYGGLAGLAWSLADHAEADGGDTARAAAVRSATGLLKYAVPHTRGVRFLGSQAHRFSADLSSGAAGVLLALHRVLHGPGDEVFTLDPATGTPAHRG</sequence>
<keyword evidence="4" id="KW-1185">Reference proteome</keyword>
<feature type="region of interest" description="Disordered" evidence="1">
    <location>
        <begin position="472"/>
        <end position="491"/>
    </location>
</feature>
<reference evidence="3 4" key="1">
    <citation type="submission" date="2024-09" db="EMBL/GenBank/DDBJ databases">
        <authorList>
            <person name="Lee S.D."/>
        </authorList>
    </citation>
    <scope>NUCLEOTIDE SEQUENCE [LARGE SCALE GENOMIC DNA]</scope>
    <source>
        <strain evidence="3 4">N1-5</strain>
    </source>
</reference>
<protein>
    <submittedName>
        <fullName evidence="3">Class III lanthionine synthetase LanKC</fullName>
    </submittedName>
</protein>
<proteinExistence type="predicted"/>
<dbReference type="Pfam" id="PF00069">
    <property type="entry name" value="Pkinase"/>
    <property type="match status" value="1"/>
</dbReference>
<dbReference type="InterPro" id="IPR000719">
    <property type="entry name" value="Prot_kinase_dom"/>
</dbReference>
<dbReference type="PROSITE" id="PS50011">
    <property type="entry name" value="PROTEIN_KINASE_DOM"/>
    <property type="match status" value="1"/>
</dbReference>
<evidence type="ECO:0000256" key="1">
    <source>
        <dbReference type="SAM" id="MobiDB-lite"/>
    </source>
</evidence>
<gene>
    <name evidence="3" type="primary">lanKC</name>
    <name evidence="3" type="ORF">ACEZDJ_07845</name>
</gene>
<dbReference type="Proteomes" id="UP001592528">
    <property type="component" value="Unassembled WGS sequence"/>
</dbReference>
<dbReference type="SUPFAM" id="SSF56112">
    <property type="entry name" value="Protein kinase-like (PK-like)"/>
    <property type="match status" value="1"/>
</dbReference>
<organism evidence="3 4">
    <name type="scientific">Streptacidiphilus cavernicola</name>
    <dbReference type="NCBI Taxonomy" id="3342716"/>
    <lineage>
        <taxon>Bacteria</taxon>
        <taxon>Bacillati</taxon>
        <taxon>Actinomycetota</taxon>
        <taxon>Actinomycetes</taxon>
        <taxon>Kitasatosporales</taxon>
        <taxon>Streptomycetaceae</taxon>
        <taxon>Streptacidiphilus</taxon>
    </lineage>
</organism>
<dbReference type="InterPro" id="IPR057929">
    <property type="entry name" value="RamC_N"/>
</dbReference>
<dbReference type="InterPro" id="IPR011009">
    <property type="entry name" value="Kinase-like_dom_sf"/>
</dbReference>
<dbReference type="CDD" id="cd04791">
    <property type="entry name" value="LanC_SerThrkinase"/>
    <property type="match status" value="1"/>
</dbReference>
<dbReference type="Pfam" id="PF25816">
    <property type="entry name" value="RamC_N"/>
    <property type="match status" value="1"/>
</dbReference>
<feature type="domain" description="Protein kinase" evidence="2">
    <location>
        <begin position="222"/>
        <end position="521"/>
    </location>
</feature>
<dbReference type="EMBL" id="JBHEZZ010000003">
    <property type="protein sequence ID" value="MFC1401197.1"/>
    <property type="molecule type" value="Genomic_DNA"/>
</dbReference>
<evidence type="ECO:0000259" key="2">
    <source>
        <dbReference type="PROSITE" id="PS50011"/>
    </source>
</evidence>
<dbReference type="SUPFAM" id="SSF158745">
    <property type="entry name" value="LanC-like"/>
    <property type="match status" value="1"/>
</dbReference>
<dbReference type="InterPro" id="IPR058053">
    <property type="entry name" value="RamC_C"/>
</dbReference>
<name>A0ABV6UIC8_9ACTN</name>
<dbReference type="InterPro" id="IPR053524">
    <property type="entry name" value="Aerial_hyphae_peptide-synth"/>
</dbReference>
<dbReference type="SMART" id="SM01260">
    <property type="entry name" value="LANC_like"/>
    <property type="match status" value="1"/>
</dbReference>
<dbReference type="Gene3D" id="1.50.10.10">
    <property type="match status" value="1"/>
</dbReference>
<dbReference type="Gene3D" id="1.10.510.10">
    <property type="entry name" value="Transferase(Phosphotransferase) domain 1"/>
    <property type="match status" value="1"/>
</dbReference>
<accession>A0ABV6UIC8</accession>
<evidence type="ECO:0000313" key="4">
    <source>
        <dbReference type="Proteomes" id="UP001592528"/>
    </source>
</evidence>
<dbReference type="NCBIfam" id="NF038151">
    <property type="entry name" value="lanthi_synth_III"/>
    <property type="match status" value="1"/>
</dbReference>
<dbReference type="InterPro" id="IPR012341">
    <property type="entry name" value="6hp_glycosidase-like_sf"/>
</dbReference>
<dbReference type="SMART" id="SM00220">
    <property type="entry name" value="S_TKc"/>
    <property type="match status" value="1"/>
</dbReference>